<protein>
    <submittedName>
        <fullName evidence="3">NAD(P)-binding protein</fullName>
    </submittedName>
</protein>
<dbReference type="Pfam" id="PF00106">
    <property type="entry name" value="adh_short"/>
    <property type="match status" value="1"/>
</dbReference>
<dbReference type="PRINTS" id="PR00081">
    <property type="entry name" value="GDHRDH"/>
</dbReference>
<dbReference type="OrthoDB" id="7289984at2759"/>
<dbReference type="InterPro" id="IPR036291">
    <property type="entry name" value="NAD(P)-bd_dom_sf"/>
</dbReference>
<dbReference type="GO" id="GO:0005737">
    <property type="term" value="C:cytoplasm"/>
    <property type="evidence" value="ECO:0007669"/>
    <property type="project" value="TreeGrafter"/>
</dbReference>
<dbReference type="PANTHER" id="PTHR43544">
    <property type="entry name" value="SHORT-CHAIN DEHYDROGENASE/REDUCTASE"/>
    <property type="match status" value="1"/>
</dbReference>
<evidence type="ECO:0000256" key="1">
    <source>
        <dbReference type="ARBA" id="ARBA00006484"/>
    </source>
</evidence>
<gene>
    <name evidence="3" type="ORF">GTA08_BOTSDO09326</name>
</gene>
<accession>A0A8H4MY78</accession>
<dbReference type="Proteomes" id="UP000572817">
    <property type="component" value="Unassembled WGS sequence"/>
</dbReference>
<comment type="caution">
    <text evidence="3">The sequence shown here is derived from an EMBL/GenBank/DDBJ whole genome shotgun (WGS) entry which is preliminary data.</text>
</comment>
<organism evidence="3 4">
    <name type="scientific">Botryosphaeria dothidea</name>
    <dbReference type="NCBI Taxonomy" id="55169"/>
    <lineage>
        <taxon>Eukaryota</taxon>
        <taxon>Fungi</taxon>
        <taxon>Dikarya</taxon>
        <taxon>Ascomycota</taxon>
        <taxon>Pezizomycotina</taxon>
        <taxon>Dothideomycetes</taxon>
        <taxon>Dothideomycetes incertae sedis</taxon>
        <taxon>Botryosphaeriales</taxon>
        <taxon>Botryosphaeriaceae</taxon>
        <taxon>Botryosphaeria</taxon>
    </lineage>
</organism>
<evidence type="ECO:0000256" key="2">
    <source>
        <dbReference type="RuleBase" id="RU000363"/>
    </source>
</evidence>
<sequence>MTNDKTIVLITGSNTGIGFDTATALATLSPPAYHIILTARDPAKGAAALQDLRARNLPGSAAVSLLHLEVTSARSIAAVVRDVADAHGRLDVLINNAGIGGSALGADLRTQLRDTLETNACAAALVTEAFVPLLKRSGDARVVNVSSELGSLALKRDRGCEFSRQDQMPYRMSKAALNMMTACQAQELGKWGCKVWSFCPGFVVTDVAKMGEKGREMMRQMGAGDSKESAAGLVAIVKGERDGEVGEFLHKDGVHPW</sequence>
<proteinExistence type="inferred from homology"/>
<evidence type="ECO:0000313" key="3">
    <source>
        <dbReference type="EMBL" id="KAF4303489.1"/>
    </source>
</evidence>
<dbReference type="SUPFAM" id="SSF51735">
    <property type="entry name" value="NAD(P)-binding Rossmann-fold domains"/>
    <property type="match status" value="1"/>
</dbReference>
<dbReference type="PANTHER" id="PTHR43544:SF32">
    <property type="entry name" value="CHAIN DEHYDROGENASE, PUTATIVE (AFU_ORTHOLOGUE AFUA_5G01530)-RELATED"/>
    <property type="match status" value="1"/>
</dbReference>
<reference evidence="3" key="1">
    <citation type="submission" date="2020-04" db="EMBL/GenBank/DDBJ databases">
        <title>Genome Assembly and Annotation of Botryosphaeria dothidea sdau 11-99, a Latent Pathogen of Apple Fruit Ring Rot in China.</title>
        <authorList>
            <person name="Yu C."/>
            <person name="Diao Y."/>
            <person name="Lu Q."/>
            <person name="Zhao J."/>
            <person name="Cui S."/>
            <person name="Peng C."/>
            <person name="He B."/>
            <person name="Liu H."/>
        </authorList>
    </citation>
    <scope>NUCLEOTIDE SEQUENCE [LARGE SCALE GENOMIC DNA]</scope>
    <source>
        <strain evidence="3">Sdau11-99</strain>
    </source>
</reference>
<dbReference type="GO" id="GO:0019748">
    <property type="term" value="P:secondary metabolic process"/>
    <property type="evidence" value="ECO:0007669"/>
    <property type="project" value="TreeGrafter"/>
</dbReference>
<evidence type="ECO:0000313" key="4">
    <source>
        <dbReference type="Proteomes" id="UP000572817"/>
    </source>
</evidence>
<dbReference type="InterPro" id="IPR051468">
    <property type="entry name" value="Fungal_SecMetab_SDRs"/>
</dbReference>
<dbReference type="InterPro" id="IPR002347">
    <property type="entry name" value="SDR_fam"/>
</dbReference>
<dbReference type="Gene3D" id="3.40.50.720">
    <property type="entry name" value="NAD(P)-binding Rossmann-like Domain"/>
    <property type="match status" value="1"/>
</dbReference>
<comment type="similarity">
    <text evidence="1 2">Belongs to the short-chain dehydrogenases/reductases (SDR) family.</text>
</comment>
<dbReference type="EMBL" id="WWBZ02000062">
    <property type="protein sequence ID" value="KAF4303489.1"/>
    <property type="molecule type" value="Genomic_DNA"/>
</dbReference>
<dbReference type="GO" id="GO:0016491">
    <property type="term" value="F:oxidoreductase activity"/>
    <property type="evidence" value="ECO:0007669"/>
    <property type="project" value="TreeGrafter"/>
</dbReference>
<dbReference type="AlphaFoldDB" id="A0A8H4MY78"/>
<name>A0A8H4MY78_9PEZI</name>
<dbReference type="PRINTS" id="PR00080">
    <property type="entry name" value="SDRFAMILY"/>
</dbReference>
<keyword evidence="4" id="KW-1185">Reference proteome</keyword>